<gene>
    <name evidence="2" type="ORF">CR205_10370</name>
</gene>
<name>A0A2W0HQ18_9BACI</name>
<feature type="domain" description="N-acetyltransferase" evidence="1">
    <location>
        <begin position="11"/>
        <end position="176"/>
    </location>
</feature>
<dbReference type="CDD" id="cd04301">
    <property type="entry name" value="NAT_SF"/>
    <property type="match status" value="1"/>
</dbReference>
<proteinExistence type="predicted"/>
<dbReference type="AlphaFoldDB" id="A0A2W0HQ18"/>
<reference evidence="2 3" key="1">
    <citation type="submission" date="2017-10" db="EMBL/GenBank/DDBJ databases">
        <title>Bacillus sp. nov., a halophilic bacterium isolated from a Yangshapao Lake.</title>
        <authorList>
            <person name="Wang H."/>
        </authorList>
    </citation>
    <scope>NUCLEOTIDE SEQUENCE [LARGE SCALE GENOMIC DNA]</scope>
    <source>
        <strain evidence="2 3">YSP-3</strain>
    </source>
</reference>
<dbReference type="OrthoDB" id="9811523at2"/>
<dbReference type="Gene3D" id="3.40.630.30">
    <property type="match status" value="1"/>
</dbReference>
<dbReference type="InterPro" id="IPR051531">
    <property type="entry name" value="N-acetyltransferase"/>
</dbReference>
<dbReference type="Proteomes" id="UP000248066">
    <property type="component" value="Unassembled WGS sequence"/>
</dbReference>
<dbReference type="PANTHER" id="PTHR43792">
    <property type="entry name" value="GNAT FAMILY, PUTATIVE (AFU_ORTHOLOGUE AFUA_3G00765)-RELATED-RELATED"/>
    <property type="match status" value="1"/>
</dbReference>
<dbReference type="GO" id="GO:0008999">
    <property type="term" value="F:protein-N-terminal-alanine acetyltransferase activity"/>
    <property type="evidence" value="ECO:0007669"/>
    <property type="project" value="TreeGrafter"/>
</dbReference>
<sequence length="178" mass="20832">MAFPELTTKRLKLTELNYGYTRQLYDILSRRNVMIYYGFDPVDSYEETARVIESYRTDFLTWSGIRWAVIYRETGDCIGTIGLSDIRFSCKRAEVGFELHPDYWRRGIISEALLQVLRYGFMELGLFRIGAVTYPDNTASNSLLKKIGFQYEGILRGYLYQRGESHDAYSYSILRTDK</sequence>
<evidence type="ECO:0000259" key="1">
    <source>
        <dbReference type="PROSITE" id="PS51186"/>
    </source>
</evidence>
<evidence type="ECO:0000313" key="3">
    <source>
        <dbReference type="Proteomes" id="UP000248066"/>
    </source>
</evidence>
<keyword evidence="3" id="KW-1185">Reference proteome</keyword>
<accession>A0A2W0HQ18</accession>
<dbReference type="SUPFAM" id="SSF55729">
    <property type="entry name" value="Acyl-CoA N-acyltransferases (Nat)"/>
    <property type="match status" value="1"/>
</dbReference>
<keyword evidence="2" id="KW-0808">Transferase</keyword>
<dbReference type="InterPro" id="IPR016181">
    <property type="entry name" value="Acyl_CoA_acyltransferase"/>
</dbReference>
<organism evidence="2 3">
    <name type="scientific">Alteribacter lacisalsi</name>
    <dbReference type="NCBI Taxonomy" id="2045244"/>
    <lineage>
        <taxon>Bacteria</taxon>
        <taxon>Bacillati</taxon>
        <taxon>Bacillota</taxon>
        <taxon>Bacilli</taxon>
        <taxon>Bacillales</taxon>
        <taxon>Bacillaceae</taxon>
        <taxon>Alteribacter</taxon>
    </lineage>
</organism>
<dbReference type="InterPro" id="IPR000182">
    <property type="entry name" value="GNAT_dom"/>
</dbReference>
<dbReference type="RefSeq" id="WP_110519265.1">
    <property type="nucleotide sequence ID" value="NZ_PDOF01000001.1"/>
</dbReference>
<dbReference type="PROSITE" id="PS51186">
    <property type="entry name" value="GNAT"/>
    <property type="match status" value="1"/>
</dbReference>
<evidence type="ECO:0000313" key="2">
    <source>
        <dbReference type="EMBL" id="PYZ98949.1"/>
    </source>
</evidence>
<dbReference type="EMBL" id="PDOF01000001">
    <property type="protein sequence ID" value="PYZ98949.1"/>
    <property type="molecule type" value="Genomic_DNA"/>
</dbReference>
<dbReference type="GO" id="GO:0005737">
    <property type="term" value="C:cytoplasm"/>
    <property type="evidence" value="ECO:0007669"/>
    <property type="project" value="TreeGrafter"/>
</dbReference>
<dbReference type="PANTHER" id="PTHR43792:SF9">
    <property type="entry name" value="RIBOSOMAL-PROTEIN-ALANINE ACETYLTRANSFERASE"/>
    <property type="match status" value="1"/>
</dbReference>
<protein>
    <submittedName>
        <fullName evidence="2">GNAT family N-acetyltransferase</fullName>
    </submittedName>
</protein>
<dbReference type="Pfam" id="PF13302">
    <property type="entry name" value="Acetyltransf_3"/>
    <property type="match status" value="1"/>
</dbReference>
<comment type="caution">
    <text evidence="2">The sequence shown here is derived from an EMBL/GenBank/DDBJ whole genome shotgun (WGS) entry which is preliminary data.</text>
</comment>